<keyword evidence="3" id="KW-1185">Reference proteome</keyword>
<dbReference type="Gene3D" id="3.90.870.10">
    <property type="entry name" value="DHBP synthase"/>
    <property type="match status" value="1"/>
</dbReference>
<sequence length="205" mass="22393">MADAPILSIDPEHPQPRLIERAVAALEAGGVIAYPTDTYYAIGCDLSNKKAIEKLYQLKARPKGKPLSFLCADLSDISRYANVDKFAYRVMKRLVPGPYTFILPATRLTPEIAMTKQKTVGIRVPQAAIPMALVERLGQPLLTTSATFGDESLDDPREIKAHLGHGLELIIDGGYQVTEPSTVLSLLEDRVEVLREGKGPVEGLI</sequence>
<feature type="domain" description="YrdC-like" evidence="1">
    <location>
        <begin position="16"/>
        <end position="199"/>
    </location>
</feature>
<proteinExistence type="predicted"/>
<reference evidence="2 3" key="1">
    <citation type="submission" date="2015-08" db="EMBL/GenBank/DDBJ databases">
        <authorList>
            <person name="Babu N.S."/>
            <person name="Beckwith C.J."/>
            <person name="Beseler K.G."/>
            <person name="Brison A."/>
            <person name="Carone J.V."/>
            <person name="Caskin T.P."/>
            <person name="Diamond M."/>
            <person name="Durham M.E."/>
            <person name="Foxe J.M."/>
            <person name="Go M."/>
            <person name="Henderson B.A."/>
            <person name="Jones I.B."/>
            <person name="McGettigan J.A."/>
            <person name="Micheletti S.J."/>
            <person name="Nasrallah M.E."/>
            <person name="Ortiz D."/>
            <person name="Piller C.R."/>
            <person name="Privatt S.R."/>
            <person name="Schneider S.L."/>
            <person name="Sharp S."/>
            <person name="Smith T.C."/>
            <person name="Stanton J.D."/>
            <person name="Ullery H.E."/>
            <person name="Wilson R.J."/>
            <person name="Serrano M.G."/>
            <person name="Buck G."/>
            <person name="Lee V."/>
            <person name="Wang Y."/>
            <person name="Carvalho R."/>
            <person name="Voegtly L."/>
            <person name="Shi R."/>
            <person name="Duckworth R."/>
            <person name="Johnson A."/>
            <person name="Loviza R."/>
            <person name="Walstead R."/>
            <person name="Shah Z."/>
            <person name="Kiflezghi M."/>
            <person name="Wade K."/>
            <person name="Ball S.L."/>
            <person name="Bradley K.W."/>
            <person name="Asai D.J."/>
            <person name="Bowman C.A."/>
            <person name="Russell D.A."/>
            <person name="Pope W.H."/>
            <person name="Jacobs-Sera D."/>
            <person name="Hendrix R.W."/>
            <person name="Hatfull G.F."/>
        </authorList>
    </citation>
    <scope>NUCLEOTIDE SEQUENCE [LARGE SCALE GENOMIC DNA]</scope>
    <source>
        <strain evidence="2 3">DSM 27710</strain>
    </source>
</reference>
<accession>A0A0K1PAP0</accession>
<dbReference type="PANTHER" id="PTHR42828:SF3">
    <property type="entry name" value="THREONYLCARBAMOYL-AMP SYNTHASE"/>
    <property type="match status" value="1"/>
</dbReference>
<dbReference type="Pfam" id="PF01300">
    <property type="entry name" value="Sua5_yciO_yrdC"/>
    <property type="match status" value="1"/>
</dbReference>
<dbReference type="Proteomes" id="UP000055590">
    <property type="component" value="Chromosome"/>
</dbReference>
<dbReference type="AlphaFoldDB" id="A0A0K1PAP0"/>
<protein>
    <recommendedName>
        <fullName evidence="1">YrdC-like domain-containing protein</fullName>
    </recommendedName>
</protein>
<dbReference type="PROSITE" id="PS51163">
    <property type="entry name" value="YRDC"/>
    <property type="match status" value="1"/>
</dbReference>
<dbReference type="KEGG" id="vin:AKJ08_0972"/>
<gene>
    <name evidence="2" type="ORF">AKJ08_0972</name>
</gene>
<dbReference type="NCBIfam" id="TIGR00057">
    <property type="entry name" value="L-threonylcarbamoyladenylate synthase"/>
    <property type="match status" value="1"/>
</dbReference>
<dbReference type="EMBL" id="CP012332">
    <property type="protein sequence ID" value="AKU90585.1"/>
    <property type="molecule type" value="Genomic_DNA"/>
</dbReference>
<dbReference type="STRING" id="1391653.AKJ08_0972"/>
<dbReference type="InterPro" id="IPR006070">
    <property type="entry name" value="Sua5-like_dom"/>
</dbReference>
<dbReference type="PANTHER" id="PTHR42828">
    <property type="entry name" value="DHBP SYNTHASE RIBB-LIKE ALPHA/BETA DOMAIN-CONTAINING PROTEIN"/>
    <property type="match status" value="1"/>
</dbReference>
<dbReference type="OrthoDB" id="9814580at2"/>
<dbReference type="PATRIC" id="fig|1391653.3.peg.993"/>
<evidence type="ECO:0000313" key="2">
    <source>
        <dbReference type="EMBL" id="AKU90585.1"/>
    </source>
</evidence>
<dbReference type="SUPFAM" id="SSF55821">
    <property type="entry name" value="YrdC/RibB"/>
    <property type="match status" value="1"/>
</dbReference>
<name>A0A0K1PAP0_9BACT</name>
<dbReference type="InterPro" id="IPR017945">
    <property type="entry name" value="DHBP_synth_RibB-like_a/b_dom"/>
</dbReference>
<organism evidence="2 3">
    <name type="scientific">Vulgatibacter incomptus</name>
    <dbReference type="NCBI Taxonomy" id="1391653"/>
    <lineage>
        <taxon>Bacteria</taxon>
        <taxon>Pseudomonadati</taxon>
        <taxon>Myxococcota</taxon>
        <taxon>Myxococcia</taxon>
        <taxon>Myxococcales</taxon>
        <taxon>Cystobacterineae</taxon>
        <taxon>Vulgatibacteraceae</taxon>
        <taxon>Vulgatibacter</taxon>
    </lineage>
</organism>
<dbReference type="InterPro" id="IPR052532">
    <property type="entry name" value="SUA5_domain"/>
</dbReference>
<evidence type="ECO:0000313" key="3">
    <source>
        <dbReference type="Proteomes" id="UP000055590"/>
    </source>
</evidence>
<evidence type="ECO:0000259" key="1">
    <source>
        <dbReference type="PROSITE" id="PS51163"/>
    </source>
</evidence>
<dbReference type="GO" id="GO:0003725">
    <property type="term" value="F:double-stranded RNA binding"/>
    <property type="evidence" value="ECO:0007669"/>
    <property type="project" value="InterPro"/>
</dbReference>
<dbReference type="RefSeq" id="WP_050725018.1">
    <property type="nucleotide sequence ID" value="NZ_CP012332.1"/>
</dbReference>